<dbReference type="Proteomes" id="UP000073816">
    <property type="component" value="Chromosome"/>
</dbReference>
<reference evidence="3 4" key="2">
    <citation type="journal article" date="2016" name="Genome Announc.">
        <title>Complete Genome Sequence of Algoriphagus sp. Strain M8-2, Isolated from a Brackish Lake.</title>
        <authorList>
            <person name="Muraguchi Y."/>
            <person name="Kushimoto K."/>
            <person name="Ohtsubo Y."/>
            <person name="Suzuki T."/>
            <person name="Dohra H."/>
            <person name="Kimbara K."/>
            <person name="Shintani M."/>
        </authorList>
    </citation>
    <scope>NUCLEOTIDE SEQUENCE [LARGE SCALE GENOMIC DNA]</scope>
    <source>
        <strain evidence="3 4">M8-2</strain>
    </source>
</reference>
<evidence type="ECO:0000313" key="3">
    <source>
        <dbReference type="EMBL" id="AMQ55637.1"/>
    </source>
</evidence>
<evidence type="ECO:0000313" key="4">
    <source>
        <dbReference type="Proteomes" id="UP000073816"/>
    </source>
</evidence>
<dbReference type="InterPro" id="IPR050570">
    <property type="entry name" value="Cell_wall_metabolism_enzyme"/>
</dbReference>
<organism evidence="3 4">
    <name type="scientific">Algoriphagus sanaruensis</name>
    <dbReference type="NCBI Taxonomy" id="1727163"/>
    <lineage>
        <taxon>Bacteria</taxon>
        <taxon>Pseudomonadati</taxon>
        <taxon>Bacteroidota</taxon>
        <taxon>Cytophagia</taxon>
        <taxon>Cytophagales</taxon>
        <taxon>Cyclobacteriaceae</taxon>
        <taxon>Algoriphagus</taxon>
    </lineage>
</organism>
<dbReference type="CDD" id="cd12797">
    <property type="entry name" value="M23_peptidase"/>
    <property type="match status" value="1"/>
</dbReference>
<evidence type="ECO:0000259" key="2">
    <source>
        <dbReference type="Pfam" id="PF01551"/>
    </source>
</evidence>
<dbReference type="InterPro" id="IPR016047">
    <property type="entry name" value="M23ase_b-sheet_dom"/>
</dbReference>
<gene>
    <name evidence="3" type="ORF">AO498_04410</name>
</gene>
<dbReference type="Pfam" id="PF01551">
    <property type="entry name" value="Peptidase_M23"/>
    <property type="match status" value="1"/>
</dbReference>
<dbReference type="InterPro" id="IPR011055">
    <property type="entry name" value="Dup_hybrid_motif"/>
</dbReference>
<dbReference type="GO" id="GO:0004222">
    <property type="term" value="F:metalloendopeptidase activity"/>
    <property type="evidence" value="ECO:0007669"/>
    <property type="project" value="TreeGrafter"/>
</dbReference>
<keyword evidence="1" id="KW-0732">Signal</keyword>
<dbReference type="SUPFAM" id="SSF51261">
    <property type="entry name" value="Duplicated hybrid motif"/>
    <property type="match status" value="1"/>
</dbReference>
<keyword evidence="4" id="KW-1185">Reference proteome</keyword>
<reference evidence="4" key="1">
    <citation type="submission" date="2015-09" db="EMBL/GenBank/DDBJ databases">
        <title>Complete sequence of Algoriphagus sp. M8-2.</title>
        <authorList>
            <person name="Shintani M."/>
        </authorList>
    </citation>
    <scope>NUCLEOTIDE SEQUENCE [LARGE SCALE GENOMIC DNA]</scope>
    <source>
        <strain evidence="4">M8-2</strain>
    </source>
</reference>
<dbReference type="STRING" id="1727163.AO498_04410"/>
<dbReference type="OrthoDB" id="9801052at2"/>
<dbReference type="PANTHER" id="PTHR21666:SF289">
    <property type="entry name" value="L-ALA--D-GLU ENDOPEPTIDASE"/>
    <property type="match status" value="1"/>
</dbReference>
<evidence type="ECO:0000256" key="1">
    <source>
        <dbReference type="ARBA" id="ARBA00022729"/>
    </source>
</evidence>
<dbReference type="EMBL" id="CP012836">
    <property type="protein sequence ID" value="AMQ55637.1"/>
    <property type="molecule type" value="Genomic_DNA"/>
</dbReference>
<dbReference type="KEGG" id="alm:AO498_04410"/>
<dbReference type="PATRIC" id="fig|1727163.4.peg.917"/>
<sequence length="225" mass="25143">MNWNDLDFFPVMGEKLTAENTLQLDFTAHNQALDAVNLSDTPDFDRFVFNQLKSGGKKYGIGGYLENRAIYRRSEVFATESANFRNIHLGVDIWTEAGARVFAPLAGKVHSFQDNAGFGNYGPTIILEHELGGKPLFSLYGHLFRKDLEKLQVGQEVRAGELLCHVGPFPENGDWPPHLHFQLMWDLGGNWGDYPGVTAEKGLEFFKGNCPNPNLILGCKILNSI</sequence>
<proteinExistence type="predicted"/>
<protein>
    <submittedName>
        <fullName evidence="3">Peptidase M23</fullName>
    </submittedName>
</protein>
<accession>A0A142EKI2</accession>
<feature type="domain" description="M23ase beta-sheet core" evidence="2">
    <location>
        <begin position="87"/>
        <end position="185"/>
    </location>
</feature>
<dbReference type="AlphaFoldDB" id="A0A142EKI2"/>
<dbReference type="RefSeq" id="WP_082792186.1">
    <property type="nucleotide sequence ID" value="NZ_CP012836.1"/>
</dbReference>
<dbReference type="Gene3D" id="2.70.70.10">
    <property type="entry name" value="Glucose Permease (Domain IIA)"/>
    <property type="match status" value="1"/>
</dbReference>
<dbReference type="PANTHER" id="PTHR21666">
    <property type="entry name" value="PEPTIDASE-RELATED"/>
    <property type="match status" value="1"/>
</dbReference>
<name>A0A142EKI2_9BACT</name>